<dbReference type="SUPFAM" id="SSF103473">
    <property type="entry name" value="MFS general substrate transporter"/>
    <property type="match status" value="1"/>
</dbReference>
<dbReference type="PROSITE" id="PS50850">
    <property type="entry name" value="MFS"/>
    <property type="match status" value="1"/>
</dbReference>
<keyword evidence="2 5" id="KW-0812">Transmembrane</keyword>
<feature type="transmembrane region" description="Helical" evidence="5">
    <location>
        <begin position="280"/>
        <end position="297"/>
    </location>
</feature>
<feature type="transmembrane region" description="Helical" evidence="5">
    <location>
        <begin position="172"/>
        <end position="190"/>
    </location>
</feature>
<feature type="transmembrane region" description="Helical" evidence="5">
    <location>
        <begin position="303"/>
        <end position="325"/>
    </location>
</feature>
<dbReference type="EMBL" id="CAJC01000009">
    <property type="protein sequence ID" value="CCI51497.1"/>
    <property type="molecule type" value="Genomic_DNA"/>
</dbReference>
<feature type="transmembrane region" description="Helical" evidence="5">
    <location>
        <begin position="369"/>
        <end position="388"/>
    </location>
</feature>
<gene>
    <name evidence="7" type="ORF">BN13_1060025</name>
</gene>
<comment type="subcellular location">
    <subcellularLocation>
        <location evidence="1">Cell membrane</location>
        <topology evidence="1">Multi-pass membrane protein</topology>
    </subcellularLocation>
</comment>
<evidence type="ECO:0000259" key="6">
    <source>
        <dbReference type="PROSITE" id="PS50850"/>
    </source>
</evidence>
<dbReference type="InterPro" id="IPR036259">
    <property type="entry name" value="MFS_trans_sf"/>
</dbReference>
<comment type="caution">
    <text evidence="7">The sequence shown here is derived from an EMBL/GenBank/DDBJ whole genome shotgun (WGS) entry which is preliminary data.</text>
</comment>
<dbReference type="OrthoDB" id="9180256at2"/>
<dbReference type="PANTHER" id="PTHR23542:SF1">
    <property type="entry name" value="MAJOR FACILITATOR SUPERFAMILY (MFS) PROFILE DOMAIN-CONTAINING PROTEIN"/>
    <property type="match status" value="1"/>
</dbReference>
<protein>
    <submittedName>
        <fullName evidence="7">Putative transmembrane efflux protein</fullName>
    </submittedName>
</protein>
<evidence type="ECO:0000256" key="4">
    <source>
        <dbReference type="ARBA" id="ARBA00023136"/>
    </source>
</evidence>
<feature type="transmembrane region" description="Helical" evidence="5">
    <location>
        <begin position="250"/>
        <end position="268"/>
    </location>
</feature>
<dbReference type="Gene3D" id="1.20.1250.20">
    <property type="entry name" value="MFS general substrate transporter like domains"/>
    <property type="match status" value="1"/>
</dbReference>
<keyword evidence="3 5" id="KW-1133">Transmembrane helix</keyword>
<keyword evidence="8" id="KW-1185">Reference proteome</keyword>
<sequence length="399" mass="40654">MLAAYRPLFAVPGAARFVAGATLSRIGGAMFGVAIIVMVSARESSYALAGAVSAVGVVVLAASSPVIGGLVDRWGQRRASLPFVLFSALAGTVTILCSLLGAPVWTVFASYAASSCLPEMGPMSRARWAHIYSGDAGRLHTAMSFEQVVEEFAFVLGPVLAVAAATTLFPEAGLVLAYAVFTGGSLLFLAQRDTEPPIVPHADRPGGFAIHHPGVVVLALAGVMVGIIFGANEVVAVAISDEAGHKGFSAVILGAFAFASGVAGLIFGTRQFPWTLSRRMLVGAVAMCLLEAPALIAPNLWTIALVMLVAGSATAPVLITALTLLQRLVPRAQITEGMAVGVTGILVGISLGTSIAGWAVERLGAQEAYAVPVAAGVLAVAIVGVNFARLSRAEAAAPA</sequence>
<dbReference type="GO" id="GO:0022857">
    <property type="term" value="F:transmembrane transporter activity"/>
    <property type="evidence" value="ECO:0007669"/>
    <property type="project" value="InterPro"/>
</dbReference>
<accession>A0A077M9N2</accession>
<evidence type="ECO:0000313" key="7">
    <source>
        <dbReference type="EMBL" id="CCI51497.1"/>
    </source>
</evidence>
<dbReference type="InterPro" id="IPR011701">
    <property type="entry name" value="MFS"/>
</dbReference>
<evidence type="ECO:0000256" key="5">
    <source>
        <dbReference type="SAM" id="Phobius"/>
    </source>
</evidence>
<organism evidence="7 8">
    <name type="scientific">Nostocoides jenkinsii Ben 74</name>
    <dbReference type="NCBI Taxonomy" id="1193518"/>
    <lineage>
        <taxon>Bacteria</taxon>
        <taxon>Bacillati</taxon>
        <taxon>Actinomycetota</taxon>
        <taxon>Actinomycetes</taxon>
        <taxon>Micrococcales</taxon>
        <taxon>Intrasporangiaceae</taxon>
        <taxon>Nostocoides</taxon>
    </lineage>
</organism>
<reference evidence="7 8" key="1">
    <citation type="journal article" date="2013" name="ISME J.">
        <title>A metabolic model for members of the genus Tetrasphaera involved in enhanced biological phosphorus removal.</title>
        <authorList>
            <person name="Kristiansen R."/>
            <person name="Nguyen H.T.T."/>
            <person name="Saunders A.M."/>
            <person name="Nielsen J.L."/>
            <person name="Wimmer R."/>
            <person name="Le V.Q."/>
            <person name="McIlroy S.J."/>
            <person name="Petrovski S."/>
            <person name="Seviour R.J."/>
            <person name="Calteau A."/>
            <person name="Nielsen K.L."/>
            <person name="Nielsen P.H."/>
        </authorList>
    </citation>
    <scope>NUCLEOTIDE SEQUENCE [LARGE SCALE GENOMIC DNA]</scope>
    <source>
        <strain evidence="7 8">Ben 74</strain>
    </source>
</reference>
<dbReference type="AlphaFoldDB" id="A0A077M9N2"/>
<proteinExistence type="predicted"/>
<feature type="transmembrane region" description="Helical" evidence="5">
    <location>
        <begin position="17"/>
        <end position="39"/>
    </location>
</feature>
<evidence type="ECO:0000313" key="8">
    <source>
        <dbReference type="Proteomes" id="UP000035720"/>
    </source>
</evidence>
<name>A0A077M9N2_9MICO</name>
<feature type="transmembrane region" description="Helical" evidence="5">
    <location>
        <begin position="337"/>
        <end position="357"/>
    </location>
</feature>
<dbReference type="Proteomes" id="UP000035720">
    <property type="component" value="Unassembled WGS sequence"/>
</dbReference>
<feature type="transmembrane region" description="Helical" evidence="5">
    <location>
        <begin position="210"/>
        <end position="230"/>
    </location>
</feature>
<dbReference type="Pfam" id="PF07690">
    <property type="entry name" value="MFS_1"/>
    <property type="match status" value="1"/>
</dbReference>
<dbReference type="STRING" id="1193518.BN13_1060025"/>
<feature type="transmembrane region" description="Helical" evidence="5">
    <location>
        <begin position="46"/>
        <end position="71"/>
    </location>
</feature>
<feature type="domain" description="Major facilitator superfamily (MFS) profile" evidence="6">
    <location>
        <begin position="214"/>
        <end position="399"/>
    </location>
</feature>
<keyword evidence="4 5" id="KW-0472">Membrane</keyword>
<dbReference type="InterPro" id="IPR020846">
    <property type="entry name" value="MFS_dom"/>
</dbReference>
<dbReference type="RefSeq" id="WP_053079805.1">
    <property type="nucleotide sequence ID" value="NZ_HF571038.1"/>
</dbReference>
<dbReference type="GO" id="GO:0005886">
    <property type="term" value="C:plasma membrane"/>
    <property type="evidence" value="ECO:0007669"/>
    <property type="project" value="UniProtKB-SubCell"/>
</dbReference>
<evidence type="ECO:0000256" key="2">
    <source>
        <dbReference type="ARBA" id="ARBA00022692"/>
    </source>
</evidence>
<evidence type="ECO:0000256" key="3">
    <source>
        <dbReference type="ARBA" id="ARBA00022989"/>
    </source>
</evidence>
<feature type="transmembrane region" description="Helical" evidence="5">
    <location>
        <begin position="83"/>
        <end position="113"/>
    </location>
</feature>
<evidence type="ECO:0000256" key="1">
    <source>
        <dbReference type="ARBA" id="ARBA00004651"/>
    </source>
</evidence>
<dbReference type="PANTHER" id="PTHR23542">
    <property type="match status" value="1"/>
</dbReference>